<dbReference type="Proteomes" id="UP000184731">
    <property type="component" value="Chromosome"/>
</dbReference>
<dbReference type="KEGG" id="saqi:AXG55_05605"/>
<dbReference type="AlphaFoldDB" id="A0A1L4CZP2"/>
<sequence>MTLNLTAPSKLSKVFMQKSPIRTVASIGMEQYFHADSKSMHPISLTANKSASQSANSINLIELKKFAAKRTYILLTGEENNPLDDKLLMDKKDLILSLTTDSVGLACFEIAKVTKKISAKKFPNANDFIKIIHELSMDTDDVAIMAKPQKIQTLASKGYLEDKISYFPSEKLKTKHRLINIFPIFSPHVFDEEVIIYNINDSFVIADPISYFVTESNQLAVDIHIDIQNKNSVEIFKL</sequence>
<gene>
    <name evidence="1" type="ORF">AXG55_05605</name>
</gene>
<protein>
    <submittedName>
        <fullName evidence="1">Uncharacterized protein</fullName>
    </submittedName>
</protein>
<accession>A0A1L4CZP2</accession>
<evidence type="ECO:0000313" key="2">
    <source>
        <dbReference type="Proteomes" id="UP000184731"/>
    </source>
</evidence>
<dbReference type="STRING" id="1915309.AXG55_05605"/>
<proteinExistence type="predicted"/>
<dbReference type="RefSeq" id="WP_148697140.1">
    <property type="nucleotide sequence ID" value="NZ_CP017834.1"/>
</dbReference>
<keyword evidence="2" id="KW-1185">Reference proteome</keyword>
<dbReference type="EMBL" id="CP017834">
    <property type="protein sequence ID" value="APJ03408.1"/>
    <property type="molecule type" value="Genomic_DNA"/>
</dbReference>
<dbReference type="OrthoDB" id="9835434at2"/>
<evidence type="ECO:0000313" key="1">
    <source>
        <dbReference type="EMBL" id="APJ03408.1"/>
    </source>
</evidence>
<reference evidence="1 2" key="1">
    <citation type="submission" date="2016-10" db="EMBL/GenBank/DDBJ databases">
        <title>Silvanigrella aquatica sp. nov., isolated from a freshwater lake located in the Black Forest, Germany, description of Silvanigrellaceae fam. nov., Silvanigrellales ord. nov., reclassification of the order Bdellovibrionales in the class Oligoflexia, reclassification of the families Bacteriovoracaceae and Halobacteriovoraceae in the new order Bacteriovoracales ord. nov., and reclassification of the family Pseudobacteriovoracaceae in the order Oligoflexiales.</title>
        <authorList>
            <person name="Hahn M.W."/>
            <person name="Schmidt J."/>
            <person name="Koll U."/>
            <person name="Rohde M."/>
            <person name="Verbag S."/>
            <person name="Pitt A."/>
            <person name="Nakai R."/>
            <person name="Naganuma T."/>
            <person name="Lang E."/>
        </authorList>
    </citation>
    <scope>NUCLEOTIDE SEQUENCE [LARGE SCALE GENOMIC DNA]</scope>
    <source>
        <strain evidence="1 2">MWH-Nonnen-W8red</strain>
    </source>
</reference>
<name>A0A1L4CZP2_9BACT</name>
<organism evidence="1 2">
    <name type="scientific">Silvanigrella aquatica</name>
    <dbReference type="NCBI Taxonomy" id="1915309"/>
    <lineage>
        <taxon>Bacteria</taxon>
        <taxon>Pseudomonadati</taxon>
        <taxon>Bdellovibrionota</taxon>
        <taxon>Oligoflexia</taxon>
        <taxon>Silvanigrellales</taxon>
        <taxon>Silvanigrellaceae</taxon>
        <taxon>Silvanigrella</taxon>
    </lineage>
</organism>